<dbReference type="GO" id="GO:0009297">
    <property type="term" value="P:pilus assembly"/>
    <property type="evidence" value="ECO:0007669"/>
    <property type="project" value="InterPro"/>
</dbReference>
<evidence type="ECO:0000256" key="8">
    <source>
        <dbReference type="ARBA" id="ARBA00023237"/>
    </source>
</evidence>
<dbReference type="FunFam" id="2.60.40.3110:FF:000001">
    <property type="entry name" value="Putative fimbrial outer membrane usher"/>
    <property type="match status" value="1"/>
</dbReference>
<dbReference type="InterPro" id="IPR043142">
    <property type="entry name" value="PapC-like_C_sf"/>
</dbReference>
<dbReference type="GO" id="GO:0009279">
    <property type="term" value="C:cell outer membrane"/>
    <property type="evidence" value="ECO:0007669"/>
    <property type="project" value="UniProtKB-SubCell"/>
</dbReference>
<feature type="compositionally biased region" description="Basic and acidic residues" evidence="9">
    <location>
        <begin position="941"/>
        <end position="952"/>
    </location>
</feature>
<comment type="caution">
    <text evidence="12">The sequence shown here is derived from an EMBL/GenBank/DDBJ whole genome shotgun (WGS) entry which is preliminary data.</text>
</comment>
<dbReference type="Gene3D" id="2.60.40.3110">
    <property type="match status" value="1"/>
</dbReference>
<dbReference type="InterPro" id="IPR025885">
    <property type="entry name" value="PapC_N"/>
</dbReference>
<keyword evidence="8" id="KW-0998">Cell outer membrane</keyword>
<evidence type="ECO:0000256" key="6">
    <source>
        <dbReference type="ARBA" id="ARBA00022729"/>
    </source>
</evidence>
<name>A0A2G7T8A4_9FLAO</name>
<dbReference type="GO" id="GO:0015473">
    <property type="term" value="F:fimbrial usher porin activity"/>
    <property type="evidence" value="ECO:0007669"/>
    <property type="project" value="InterPro"/>
</dbReference>
<evidence type="ECO:0000256" key="1">
    <source>
        <dbReference type="ARBA" id="ARBA00004571"/>
    </source>
</evidence>
<dbReference type="PANTHER" id="PTHR30451">
    <property type="entry name" value="OUTER MEMBRANE USHER PROTEIN"/>
    <property type="match status" value="1"/>
</dbReference>
<accession>A0A2G7T8A4</accession>
<feature type="domain" description="PapC N-terminal" evidence="11">
    <location>
        <begin position="57"/>
        <end position="201"/>
    </location>
</feature>
<dbReference type="PANTHER" id="PTHR30451:SF20">
    <property type="entry name" value="FIMBRIAE USHER"/>
    <property type="match status" value="1"/>
</dbReference>
<dbReference type="Gene3D" id="2.60.40.2070">
    <property type="match status" value="1"/>
</dbReference>
<evidence type="ECO:0000256" key="9">
    <source>
        <dbReference type="SAM" id="MobiDB-lite"/>
    </source>
</evidence>
<dbReference type="InterPro" id="IPR037224">
    <property type="entry name" value="PapC_N_sf"/>
</dbReference>
<dbReference type="PROSITE" id="PS01151">
    <property type="entry name" value="FIMBRIAL_USHER"/>
    <property type="match status" value="1"/>
</dbReference>
<dbReference type="Gene3D" id="3.10.20.410">
    <property type="match status" value="1"/>
</dbReference>
<evidence type="ECO:0000313" key="12">
    <source>
        <dbReference type="EMBL" id="PII35293.1"/>
    </source>
</evidence>
<keyword evidence="7" id="KW-0472">Membrane</keyword>
<keyword evidence="6" id="KW-0732">Signal</keyword>
<dbReference type="InterPro" id="IPR018030">
    <property type="entry name" value="Fimbrial_membr_usher_CS"/>
</dbReference>
<dbReference type="PROSITE" id="PS51257">
    <property type="entry name" value="PROKAR_LIPOPROTEIN"/>
    <property type="match status" value="1"/>
</dbReference>
<dbReference type="EMBL" id="PEKC01000051">
    <property type="protein sequence ID" value="PII35293.1"/>
    <property type="molecule type" value="Genomic_DNA"/>
</dbReference>
<dbReference type="AlphaFoldDB" id="A0A2G7T8A4"/>
<feature type="region of interest" description="Disordered" evidence="9">
    <location>
        <begin position="919"/>
        <end position="963"/>
    </location>
</feature>
<dbReference type="InterPro" id="IPR025949">
    <property type="entry name" value="PapC-like_C"/>
</dbReference>
<comment type="subcellular location">
    <subcellularLocation>
        <location evidence="1">Cell outer membrane</location>
        <topology evidence="1">Multi-pass membrane protein</topology>
    </subcellularLocation>
</comment>
<dbReference type="Pfam" id="PF13953">
    <property type="entry name" value="PapC_C"/>
    <property type="match status" value="1"/>
</dbReference>
<feature type="domain" description="PapC-like C-terminal" evidence="10">
    <location>
        <begin position="777"/>
        <end position="842"/>
    </location>
</feature>
<reference evidence="12" key="1">
    <citation type="submission" date="2017-10" db="EMBL/GenBank/DDBJ databases">
        <title>Chryseobacterium sp. B5 is a hydrocarbonoclastic and plant growth promoting bacterium.</title>
        <authorList>
            <person name="Thijs S."/>
            <person name="Gkorezis P."/>
            <person name="Van Hamme J."/>
        </authorList>
    </citation>
    <scope>NUCLEOTIDE SEQUENCE</scope>
    <source>
        <strain evidence="12">B5</strain>
    </source>
</reference>
<proteinExistence type="inferred from homology"/>
<protein>
    <submittedName>
        <fullName evidence="12">Fimbrial protein</fullName>
    </submittedName>
</protein>
<dbReference type="InterPro" id="IPR042186">
    <property type="entry name" value="FimD_plug_dom"/>
</dbReference>
<gene>
    <name evidence="12" type="ORF">CTI11_14720</name>
</gene>
<evidence type="ECO:0000256" key="5">
    <source>
        <dbReference type="ARBA" id="ARBA00022692"/>
    </source>
</evidence>
<organism evidence="12">
    <name type="scientific">Chryseobacterium sp. B5</name>
    <dbReference type="NCBI Taxonomy" id="2050562"/>
    <lineage>
        <taxon>Bacteria</taxon>
        <taxon>Pseudomonadati</taxon>
        <taxon>Bacteroidota</taxon>
        <taxon>Flavobacteriia</taxon>
        <taxon>Flavobacteriales</taxon>
        <taxon>Weeksellaceae</taxon>
        <taxon>Chryseobacterium group</taxon>
        <taxon>Chryseobacterium</taxon>
    </lineage>
</organism>
<keyword evidence="5" id="KW-0812">Transmembrane</keyword>
<evidence type="ECO:0000256" key="7">
    <source>
        <dbReference type="ARBA" id="ARBA00023136"/>
    </source>
</evidence>
<evidence type="ECO:0000259" key="11">
    <source>
        <dbReference type="Pfam" id="PF13954"/>
    </source>
</evidence>
<evidence type="ECO:0000256" key="2">
    <source>
        <dbReference type="ARBA" id="ARBA00008064"/>
    </source>
</evidence>
<dbReference type="Pfam" id="PF00577">
    <property type="entry name" value="Usher"/>
    <property type="match status" value="1"/>
</dbReference>
<evidence type="ECO:0000256" key="3">
    <source>
        <dbReference type="ARBA" id="ARBA00022448"/>
    </source>
</evidence>
<keyword evidence="4" id="KW-1134">Transmembrane beta strand</keyword>
<comment type="similarity">
    <text evidence="2">Belongs to the fimbrial export usher family.</text>
</comment>
<dbReference type="FunFam" id="2.60.40.2610:FF:000001">
    <property type="entry name" value="Outer membrane fimbrial usher protein"/>
    <property type="match status" value="1"/>
</dbReference>
<dbReference type="Gene3D" id="2.60.40.2610">
    <property type="entry name" value="Outer membrane usher protein FimD, plug domain"/>
    <property type="match status" value="1"/>
</dbReference>
<evidence type="ECO:0000256" key="4">
    <source>
        <dbReference type="ARBA" id="ARBA00022452"/>
    </source>
</evidence>
<feature type="compositionally biased region" description="Polar residues" evidence="9">
    <location>
        <begin position="953"/>
        <end position="963"/>
    </location>
</feature>
<keyword evidence="3" id="KW-0813">Transport</keyword>
<dbReference type="InterPro" id="IPR000015">
    <property type="entry name" value="Fimb_usher"/>
</dbReference>
<dbReference type="Pfam" id="PF13954">
    <property type="entry name" value="PapC_N"/>
    <property type="match status" value="1"/>
</dbReference>
<sequence>MKKKADRVRKPGCFPFKAKPLHALLLAVLACWQMDMRASQTEHTAARMPPARAQHIEFNSSFLRGGDGIDVLRFAEGNSVEPGLYNPDLLVNGNWMARTEVRFTQRSRGASAQPCFNMSLLEQMDIDMASLPANEDVVDGDPACLRIEKVVPGASASFNVGLQRLDVSVPQILMRRVASGYVSPEQWNAGVTTGTLGYDFNTYHARGGPAGSSTQGYLGLNSGFNYARWHFRHSGSFSWSDQGPSRYQSISAYAQRDIADWSSQLILGDTYTDGEIMDSVSFRGLRLRTDDRMLPESQRGFAPVVRGVANSNARVVIRQNGIKLQETTVAPGAFVINDLYPTGYGGDLQVDIEEADGSVRSFSVPYAAVPRSLREGQHRYSLTAGAVRGLRESAPFFSQAGWQYGFSNMLTAYGGATVARGYFSPTVGAVFNTPWGAFGLDLTHANTRIPHDRSYSGQSLRVTYAKTFPESGTGITLAAYRYSTNGFFGINEAMRARDLTRPAASGAPPPLSRPLTRAAMTLSQRLGEQGGNLSISASMDNYWNRAGRRVDYTLNYSSSWLGVPYNLSASRQRDAWGRPSTQLYAGVTIPLGAGKPRVMSRFTHDSRGGNQLQASTYGQAGSDLSYGLNAEYGSSGNQGSRLNAGANALYRRPYTLFSGSVRAGRAGQQLSLGARGALVAHPGGVTLSQPLGETFAIVQAPHAEGARLTNTPGVRIDARGYAVVPYMTPYAMNEVSLDPKGMSMDVELQEANRRVAPVAGAAAMVVFKTSYSRSAVLRLTQADTSPVPFGAVVSDESGKDLGMVGQAGKLMLRGLSDQGQLHAQWKAGDGTAHCSMAYSLPARERSTGSRVPASMDLHCVPSHLAAAPSHQAALTHRAETSRPIAIRQSSLPFQAEKHLGDLRLSLRISVLRTTADAKQYTGQAQPPLAPDGQADNSPGLRIDRSLVGELRDSPTQAQASVGV</sequence>
<dbReference type="SUPFAM" id="SSF141729">
    <property type="entry name" value="FimD N-terminal domain-like"/>
    <property type="match status" value="1"/>
</dbReference>
<evidence type="ECO:0000259" key="10">
    <source>
        <dbReference type="Pfam" id="PF13953"/>
    </source>
</evidence>